<proteinExistence type="predicted"/>
<comment type="caution">
    <text evidence="1">The sequence shown here is derived from an EMBL/GenBank/DDBJ whole genome shotgun (WGS) entry which is preliminary data.</text>
</comment>
<dbReference type="Proteomes" id="UP000035722">
    <property type="component" value="Unassembled WGS sequence"/>
</dbReference>
<gene>
    <name evidence="1" type="ORF">ARTSIC4J27_591</name>
</gene>
<dbReference type="STRING" id="861266.ARTSIC4J27_591"/>
<evidence type="ECO:0000313" key="1">
    <source>
        <dbReference type="EMBL" id="CCQ44664.1"/>
    </source>
</evidence>
<organism evidence="1 2">
    <name type="scientific">Pseudarthrobacter siccitolerans</name>
    <dbReference type="NCBI Taxonomy" id="861266"/>
    <lineage>
        <taxon>Bacteria</taxon>
        <taxon>Bacillati</taxon>
        <taxon>Actinomycetota</taxon>
        <taxon>Actinomycetes</taxon>
        <taxon>Micrococcales</taxon>
        <taxon>Micrococcaceae</taxon>
        <taxon>Pseudarthrobacter</taxon>
    </lineage>
</organism>
<accession>A0A024GYU4</accession>
<dbReference type="AlphaFoldDB" id="A0A024GYU4"/>
<dbReference type="EMBL" id="CAQI01000028">
    <property type="protein sequence ID" value="CCQ44664.1"/>
    <property type="molecule type" value="Genomic_DNA"/>
</dbReference>
<evidence type="ECO:0000313" key="2">
    <source>
        <dbReference type="Proteomes" id="UP000035722"/>
    </source>
</evidence>
<name>A0A024GYU4_9MICC</name>
<keyword evidence="2" id="KW-1185">Reference proteome</keyword>
<protein>
    <submittedName>
        <fullName evidence="1">Uncharacterized protein</fullName>
    </submittedName>
</protein>
<reference evidence="2" key="1">
    <citation type="journal article" date="2014" name="Genome Announc.">
        <title>Genome Sequence of Arthrobacter siccitolerans 4J27, a Xeroprotectant-Producing Desiccation-Tolerant Microorganism.</title>
        <authorList>
            <person name="Manzanera M."/>
            <person name="Santa-Cruz-Calvo L."/>
            <person name="Vilchez J.I."/>
            <person name="Garcia-Fontana C."/>
            <person name="Silva-Castro G.A."/>
            <person name="Calvo C."/>
            <person name="Gonzalez-Lopez J."/>
        </authorList>
    </citation>
    <scope>NUCLEOTIDE SEQUENCE [LARGE SCALE GENOMIC DNA]</scope>
    <source>
        <strain evidence="2">4J27</strain>
    </source>
</reference>
<sequence>MNAYLLADLYHAWTGQAHPARPQPKKASRYADLRARLERQKARSASTPS</sequence>